<evidence type="ECO:0000313" key="2">
    <source>
        <dbReference type="Proteomes" id="UP000074247"/>
    </source>
</evidence>
<evidence type="ECO:0000313" key="1">
    <source>
        <dbReference type="EMBL" id="KYF49522.1"/>
    </source>
</evidence>
<sequence>MAFRLEKIGQAREGKKFETKNEISSAAALPRAAPGPLWTGLLCQVSFCRPFSVTHCTRSVKERFDCLRGACPGKKVLRYRCEWWCWCLLTKSRRRLGFLSRRGTNLRFFSRFGLEGCRPWAEGLRFLVSTGRVSFVALSGARRSGRFSLLSPSLFFRTRAGRRGQLKACLRDSEDADARRPTTGPAMPVMFWLCSLTTRANNLITSPRLGSPQFYKSLSNQLSANTTLLRSDTAPMHDTYIHDTYIYHTHMHIYMYICMYSSWQRCTER</sequence>
<dbReference type="VEuPathDB" id="ToxoDB:TGARI_247700B"/>
<dbReference type="EMBL" id="AGQS02003400">
    <property type="protein sequence ID" value="KYF49522.1"/>
    <property type="molecule type" value="Genomic_DNA"/>
</dbReference>
<comment type="caution">
    <text evidence="1">The sequence shown here is derived from an EMBL/GenBank/DDBJ whole genome shotgun (WGS) entry which is preliminary data.</text>
</comment>
<accession>A0A139YA85</accession>
<proteinExistence type="predicted"/>
<organism evidence="1 2">
    <name type="scientific">Toxoplasma gondii ARI</name>
    <dbReference type="NCBI Taxonomy" id="1074872"/>
    <lineage>
        <taxon>Eukaryota</taxon>
        <taxon>Sar</taxon>
        <taxon>Alveolata</taxon>
        <taxon>Apicomplexa</taxon>
        <taxon>Conoidasida</taxon>
        <taxon>Coccidia</taxon>
        <taxon>Eucoccidiorida</taxon>
        <taxon>Eimeriorina</taxon>
        <taxon>Sarcocystidae</taxon>
        <taxon>Toxoplasma</taxon>
    </lineage>
</organism>
<gene>
    <name evidence="1" type="ORF">TGARI_247700B</name>
</gene>
<dbReference type="AlphaFoldDB" id="A0A139YA85"/>
<dbReference type="Proteomes" id="UP000074247">
    <property type="component" value="Unassembled WGS sequence"/>
</dbReference>
<reference evidence="1 2" key="1">
    <citation type="journal article" date="2016" name="Nat. Commun.">
        <title>Local admixture of amplified and diversified secreted pathogenesis determinants shapes mosaic Toxoplasma gondii genomes.</title>
        <authorList>
            <person name="Lorenzi H."/>
            <person name="Khan A."/>
            <person name="Behnke M.S."/>
            <person name="Namasivayam S."/>
            <person name="Swapna L.S."/>
            <person name="Hadjithomas M."/>
            <person name="Karamycheva S."/>
            <person name="Pinney D."/>
            <person name="Brunk B.P."/>
            <person name="Ajioka J.W."/>
            <person name="Ajzenberg D."/>
            <person name="Boothroyd J.C."/>
            <person name="Boyle J.P."/>
            <person name="Darde M.L."/>
            <person name="Diaz-Miranda M.A."/>
            <person name="Dubey J.P."/>
            <person name="Fritz H.M."/>
            <person name="Gennari S.M."/>
            <person name="Gregory B.D."/>
            <person name="Kim K."/>
            <person name="Saeij J.P."/>
            <person name="Su C."/>
            <person name="White M.W."/>
            <person name="Zhu X.Q."/>
            <person name="Howe D.K."/>
            <person name="Rosenthal B.M."/>
            <person name="Grigg M.E."/>
            <person name="Parkinson J."/>
            <person name="Liu L."/>
            <person name="Kissinger J.C."/>
            <person name="Roos D.S."/>
            <person name="Sibley L.D."/>
        </authorList>
    </citation>
    <scope>NUCLEOTIDE SEQUENCE [LARGE SCALE GENOMIC DNA]</scope>
    <source>
        <strain evidence="1 2">ARI</strain>
    </source>
</reference>
<name>A0A139YA85_TOXGO</name>
<protein>
    <submittedName>
        <fullName evidence="1">AP2 domain transcription factor AP2XII-4</fullName>
    </submittedName>
</protein>